<dbReference type="GO" id="GO:0006777">
    <property type="term" value="P:Mo-molybdopterin cofactor biosynthetic process"/>
    <property type="evidence" value="ECO:0007669"/>
    <property type="project" value="UniProtKB-KW"/>
</dbReference>
<accession>A0A645A9M6</accession>
<feature type="domain" description="Molybdopterin cofactor biosynthesis C (MoaC)" evidence="7">
    <location>
        <begin position="60"/>
        <end position="193"/>
    </location>
</feature>
<dbReference type="AlphaFoldDB" id="A0A645A9M6"/>
<dbReference type="PANTHER" id="PTHR22960">
    <property type="entry name" value="MOLYBDOPTERIN COFACTOR SYNTHESIS PROTEIN A"/>
    <property type="match status" value="1"/>
</dbReference>
<feature type="compositionally biased region" description="Gly residues" evidence="6">
    <location>
        <begin position="1"/>
        <end position="11"/>
    </location>
</feature>
<keyword evidence="4" id="KW-0501">Molybdenum cofactor biosynthesis</keyword>
<evidence type="ECO:0000256" key="4">
    <source>
        <dbReference type="ARBA" id="ARBA00023150"/>
    </source>
</evidence>
<evidence type="ECO:0000313" key="8">
    <source>
        <dbReference type="EMBL" id="MPM46434.1"/>
    </source>
</evidence>
<comment type="caution">
    <text evidence="8">The sequence shown here is derived from an EMBL/GenBank/DDBJ whole genome shotgun (WGS) entry which is preliminary data.</text>
</comment>
<dbReference type="NCBIfam" id="TIGR00581">
    <property type="entry name" value="moaC"/>
    <property type="match status" value="1"/>
</dbReference>
<dbReference type="EC" id="4.6.1.17" evidence="3"/>
<reference evidence="8" key="1">
    <citation type="submission" date="2019-08" db="EMBL/GenBank/DDBJ databases">
        <authorList>
            <person name="Kucharzyk K."/>
            <person name="Murdoch R.W."/>
            <person name="Higgins S."/>
            <person name="Loffler F."/>
        </authorList>
    </citation>
    <scope>NUCLEOTIDE SEQUENCE</scope>
</reference>
<dbReference type="GO" id="GO:0061799">
    <property type="term" value="F:cyclic pyranopterin monophosphate synthase activity"/>
    <property type="evidence" value="ECO:0007669"/>
    <property type="project" value="UniProtKB-EC"/>
</dbReference>
<dbReference type="Pfam" id="PF01967">
    <property type="entry name" value="MoaC"/>
    <property type="match status" value="1"/>
</dbReference>
<feature type="region of interest" description="Disordered" evidence="6">
    <location>
        <begin position="1"/>
        <end position="49"/>
    </location>
</feature>
<keyword evidence="5" id="KW-0456">Lyase</keyword>
<dbReference type="PANTHER" id="PTHR22960:SF29">
    <property type="entry name" value="CYCLIC PYRANOPTERIN MONOPHOSPHATE SYNTHASE"/>
    <property type="match status" value="1"/>
</dbReference>
<evidence type="ECO:0000256" key="3">
    <source>
        <dbReference type="ARBA" id="ARBA00012575"/>
    </source>
</evidence>
<dbReference type="EMBL" id="VSSQ01011277">
    <property type="protein sequence ID" value="MPM46434.1"/>
    <property type="molecule type" value="Genomic_DNA"/>
</dbReference>
<dbReference type="InterPro" id="IPR023045">
    <property type="entry name" value="MoaC"/>
</dbReference>
<dbReference type="HAMAP" id="MF_01224_B">
    <property type="entry name" value="MoaC_B"/>
    <property type="match status" value="1"/>
</dbReference>
<name>A0A645A9M6_9ZZZZ</name>
<dbReference type="NCBIfam" id="NF006870">
    <property type="entry name" value="PRK09364.1"/>
    <property type="match status" value="1"/>
</dbReference>
<dbReference type="InterPro" id="IPR047594">
    <property type="entry name" value="MoaC_bact/euk"/>
</dbReference>
<evidence type="ECO:0000256" key="2">
    <source>
        <dbReference type="ARBA" id="ARBA00005046"/>
    </source>
</evidence>
<comment type="catalytic activity">
    <reaction evidence="1">
        <text>(8S)-3',8-cyclo-7,8-dihydroguanosine 5'-triphosphate = cyclic pyranopterin phosphate + diphosphate</text>
        <dbReference type="Rhea" id="RHEA:49580"/>
        <dbReference type="ChEBI" id="CHEBI:33019"/>
        <dbReference type="ChEBI" id="CHEBI:59648"/>
        <dbReference type="ChEBI" id="CHEBI:131766"/>
        <dbReference type="EC" id="4.6.1.17"/>
    </reaction>
</comment>
<feature type="compositionally biased region" description="Low complexity" evidence="6">
    <location>
        <begin position="20"/>
        <end position="42"/>
    </location>
</feature>
<dbReference type="UniPathway" id="UPA00344"/>
<proteinExistence type="inferred from homology"/>
<evidence type="ECO:0000256" key="5">
    <source>
        <dbReference type="ARBA" id="ARBA00023239"/>
    </source>
</evidence>
<protein>
    <recommendedName>
        <fullName evidence="3">cyclic pyranopterin monophosphate synthase</fullName>
        <ecNumber evidence="3">4.6.1.17</ecNumber>
    </recommendedName>
</protein>
<evidence type="ECO:0000259" key="7">
    <source>
        <dbReference type="Pfam" id="PF01967"/>
    </source>
</evidence>
<comment type="pathway">
    <text evidence="2">Cofactor biosynthesis; molybdopterin biosynthesis.</text>
</comment>
<sequence length="201" mass="20613">MTTGQQPGGPQMGNPRTSEPEPGGPEMSEPEPGGPEMSEAGMTEPGVGLTHLDERGAARMVDISGKPVTTRTATARGLVRLNAAAVAALRDDTLPKGDALAVARIAAIQAAKHTADLIPLCHPLPLSAVNVDLAVVDEGVRLEVSVRTTSRTGVEMEALTAVSVGALTVIDMTKAVDKHATITDVRVVAKAGGRSGDWSVA</sequence>
<organism evidence="8">
    <name type="scientific">bioreactor metagenome</name>
    <dbReference type="NCBI Taxonomy" id="1076179"/>
    <lineage>
        <taxon>unclassified sequences</taxon>
        <taxon>metagenomes</taxon>
        <taxon>ecological metagenomes</taxon>
    </lineage>
</organism>
<evidence type="ECO:0000256" key="6">
    <source>
        <dbReference type="SAM" id="MobiDB-lite"/>
    </source>
</evidence>
<dbReference type="SUPFAM" id="SSF55040">
    <property type="entry name" value="Molybdenum cofactor biosynthesis protein C, MoaC"/>
    <property type="match status" value="1"/>
</dbReference>
<dbReference type="InterPro" id="IPR036522">
    <property type="entry name" value="MoaC_sf"/>
</dbReference>
<dbReference type="CDD" id="cd01420">
    <property type="entry name" value="MoaC_PE"/>
    <property type="match status" value="1"/>
</dbReference>
<dbReference type="InterPro" id="IPR002820">
    <property type="entry name" value="Mopterin_CF_biosynth-C_dom"/>
</dbReference>
<evidence type="ECO:0000256" key="1">
    <source>
        <dbReference type="ARBA" id="ARBA00001637"/>
    </source>
</evidence>
<dbReference type="Gene3D" id="3.30.70.640">
    <property type="entry name" value="Molybdopterin cofactor biosynthesis C (MoaC) domain"/>
    <property type="match status" value="1"/>
</dbReference>
<dbReference type="InterPro" id="IPR050105">
    <property type="entry name" value="MoCo_biosynth_MoaA/MoaC"/>
</dbReference>
<gene>
    <name evidence="8" type="ORF">SDC9_93134</name>
</gene>